<evidence type="ECO:0008006" key="3">
    <source>
        <dbReference type="Google" id="ProtNLM"/>
    </source>
</evidence>
<comment type="caution">
    <text evidence="1">The sequence shown here is derived from an EMBL/GenBank/DDBJ whole genome shotgun (WGS) entry which is preliminary data.</text>
</comment>
<dbReference type="InterPro" id="IPR000048">
    <property type="entry name" value="IQ_motif_EF-hand-BS"/>
</dbReference>
<keyword evidence="2" id="KW-1185">Reference proteome</keyword>
<protein>
    <recommendedName>
        <fullName evidence="3">Dynein regulatory complex protein 9</fullName>
    </recommendedName>
</protein>
<dbReference type="EMBL" id="JAOYFB010000004">
    <property type="protein sequence ID" value="KAK4013136.1"/>
    <property type="molecule type" value="Genomic_DNA"/>
</dbReference>
<gene>
    <name evidence="1" type="ORF">OUZ56_025375</name>
</gene>
<proteinExistence type="predicted"/>
<reference evidence="1 2" key="1">
    <citation type="journal article" date="2023" name="Nucleic Acids Res.">
        <title>The hologenome of Daphnia magna reveals possible DNA methylation and microbiome-mediated evolution of the host genome.</title>
        <authorList>
            <person name="Chaturvedi A."/>
            <person name="Li X."/>
            <person name="Dhandapani V."/>
            <person name="Marshall H."/>
            <person name="Kissane S."/>
            <person name="Cuenca-Cambronero M."/>
            <person name="Asole G."/>
            <person name="Calvet F."/>
            <person name="Ruiz-Romero M."/>
            <person name="Marangio P."/>
            <person name="Guigo R."/>
            <person name="Rago D."/>
            <person name="Mirbahai L."/>
            <person name="Eastwood N."/>
            <person name="Colbourne J.K."/>
            <person name="Zhou J."/>
            <person name="Mallon E."/>
            <person name="Orsini L."/>
        </authorList>
    </citation>
    <scope>NUCLEOTIDE SEQUENCE [LARGE SCALE GENOMIC DNA]</scope>
    <source>
        <strain evidence="1">LRV0_1</strain>
    </source>
</reference>
<evidence type="ECO:0000313" key="1">
    <source>
        <dbReference type="EMBL" id="KAK4013136.1"/>
    </source>
</evidence>
<sequence>MEEICLLKVALEVIFDQTIDKLILHETIRDGNSNSDFSRWSCIIEKTLKDALSEPTGNPKLSLSVHTAEMELLKEMEISEKQKQEHICSKIEYEKKVLDNHKTKLFTTSKVLNGNICKLKDGLDRRAESASKSFVHCENQEENFVKSFNEKFRLEQEEWGNKITALERDIEQENYRNTEEKMKLCSEIDKLTLSASTMQIYWETFSKALTQERDEILRMHEAIRSQVNIISDKLIKRQTLVNQDRQEKQRAEEENLAFAKLSMVVIKIQSWWRGILARRDYARYRIACKKKPRQLAQKLDTQQKKVVHLKAI</sequence>
<accession>A0ABQ9ZJS7</accession>
<organism evidence="1 2">
    <name type="scientific">Daphnia magna</name>
    <dbReference type="NCBI Taxonomy" id="35525"/>
    <lineage>
        <taxon>Eukaryota</taxon>
        <taxon>Metazoa</taxon>
        <taxon>Ecdysozoa</taxon>
        <taxon>Arthropoda</taxon>
        <taxon>Crustacea</taxon>
        <taxon>Branchiopoda</taxon>
        <taxon>Diplostraca</taxon>
        <taxon>Cladocera</taxon>
        <taxon>Anomopoda</taxon>
        <taxon>Daphniidae</taxon>
        <taxon>Daphnia</taxon>
    </lineage>
</organism>
<evidence type="ECO:0000313" key="2">
    <source>
        <dbReference type="Proteomes" id="UP001234178"/>
    </source>
</evidence>
<dbReference type="Pfam" id="PF00612">
    <property type="entry name" value="IQ"/>
    <property type="match status" value="1"/>
</dbReference>
<dbReference type="SMART" id="SM00015">
    <property type="entry name" value="IQ"/>
    <property type="match status" value="1"/>
</dbReference>
<name>A0ABQ9ZJS7_9CRUS</name>
<dbReference type="PROSITE" id="PS50096">
    <property type="entry name" value="IQ"/>
    <property type="match status" value="1"/>
</dbReference>
<dbReference type="Proteomes" id="UP001234178">
    <property type="component" value="Unassembled WGS sequence"/>
</dbReference>